<name>A0A212L0V0_9HYPH</name>
<dbReference type="EMBL" id="FMJD01000002">
    <property type="protein sequence ID" value="SCM71126.1"/>
    <property type="molecule type" value="Genomic_DNA"/>
</dbReference>
<feature type="signal peptide" evidence="2">
    <location>
        <begin position="1"/>
        <end position="22"/>
    </location>
</feature>
<reference evidence="3" key="1">
    <citation type="submission" date="2016-08" db="EMBL/GenBank/DDBJ databases">
        <authorList>
            <person name="Seilhamer J.J."/>
        </authorList>
    </citation>
    <scope>NUCLEOTIDE SEQUENCE</scope>
    <source>
        <strain evidence="3">86</strain>
    </source>
</reference>
<organism evidence="3">
    <name type="scientific">uncultured Pleomorphomonas sp</name>
    <dbReference type="NCBI Taxonomy" id="442121"/>
    <lineage>
        <taxon>Bacteria</taxon>
        <taxon>Pseudomonadati</taxon>
        <taxon>Pseudomonadota</taxon>
        <taxon>Alphaproteobacteria</taxon>
        <taxon>Hyphomicrobiales</taxon>
        <taxon>Pleomorphomonadaceae</taxon>
        <taxon>Pleomorphomonas</taxon>
        <taxon>environmental samples</taxon>
    </lineage>
</organism>
<gene>
    <name evidence="3" type="ORF">KL86PLE_100023</name>
</gene>
<proteinExistence type="predicted"/>
<feature type="region of interest" description="Disordered" evidence="1">
    <location>
        <begin position="25"/>
        <end position="44"/>
    </location>
</feature>
<dbReference type="RefSeq" id="WP_288198886.1">
    <property type="nucleotide sequence ID" value="NZ_LT608334.1"/>
</dbReference>
<evidence type="ECO:0000313" key="3">
    <source>
        <dbReference type="EMBL" id="SCM71126.1"/>
    </source>
</evidence>
<evidence type="ECO:0000256" key="1">
    <source>
        <dbReference type="SAM" id="MobiDB-lite"/>
    </source>
</evidence>
<accession>A0A212L0V0</accession>
<sequence>MHSRLFAAVALAAALVPAMAGAASAETRRHAGTAAPEAVADHDSGGNFLTAVLTRVIVPEARDPRRPPVAYADNPDLIGNRRGSTNAMFW</sequence>
<evidence type="ECO:0000256" key="2">
    <source>
        <dbReference type="SAM" id="SignalP"/>
    </source>
</evidence>
<feature type="chain" id="PRO_5012488007" evidence="2">
    <location>
        <begin position="23"/>
        <end position="90"/>
    </location>
</feature>
<protein>
    <submittedName>
        <fullName evidence="3">Uncharacterized protein</fullName>
    </submittedName>
</protein>
<dbReference type="AlphaFoldDB" id="A0A212L0V0"/>
<keyword evidence="2" id="KW-0732">Signal</keyword>